<dbReference type="OrthoDB" id="9792858at2"/>
<dbReference type="PANTHER" id="PTHR38436">
    <property type="entry name" value="POLYKETIDE CYCLASE SNOAL-LIKE DOMAIN"/>
    <property type="match status" value="1"/>
</dbReference>
<dbReference type="EMBL" id="RBXR01000001">
    <property type="protein sequence ID" value="RKT67664.1"/>
    <property type="molecule type" value="Genomic_DNA"/>
</dbReference>
<dbReference type="Proteomes" id="UP000272729">
    <property type="component" value="Unassembled WGS sequence"/>
</dbReference>
<dbReference type="GO" id="GO:0016853">
    <property type="term" value="F:isomerase activity"/>
    <property type="evidence" value="ECO:0007669"/>
    <property type="project" value="UniProtKB-KW"/>
</dbReference>
<dbReference type="InterPro" id="IPR032710">
    <property type="entry name" value="NTF2-like_dom_sf"/>
</dbReference>
<dbReference type="GO" id="GO:0030638">
    <property type="term" value="P:polyketide metabolic process"/>
    <property type="evidence" value="ECO:0007669"/>
    <property type="project" value="InterPro"/>
</dbReference>
<gene>
    <name evidence="1" type="ORF">DFJ66_0840</name>
</gene>
<dbReference type="InterPro" id="IPR009959">
    <property type="entry name" value="Cyclase_SnoaL-like"/>
</dbReference>
<evidence type="ECO:0000313" key="2">
    <source>
        <dbReference type="Proteomes" id="UP000272729"/>
    </source>
</evidence>
<dbReference type="SUPFAM" id="SSF54427">
    <property type="entry name" value="NTF2-like"/>
    <property type="match status" value="1"/>
</dbReference>
<dbReference type="RefSeq" id="WP_121218114.1">
    <property type="nucleotide sequence ID" value="NZ_JBIUBA010000023.1"/>
</dbReference>
<dbReference type="Pfam" id="PF07366">
    <property type="entry name" value="SnoaL"/>
    <property type="match status" value="1"/>
</dbReference>
<comment type="caution">
    <text evidence="1">The sequence shown here is derived from an EMBL/GenBank/DDBJ whole genome shotgun (WGS) entry which is preliminary data.</text>
</comment>
<organism evidence="1 2">
    <name type="scientific">Saccharothrix variisporea</name>
    <dbReference type="NCBI Taxonomy" id="543527"/>
    <lineage>
        <taxon>Bacteria</taxon>
        <taxon>Bacillati</taxon>
        <taxon>Actinomycetota</taxon>
        <taxon>Actinomycetes</taxon>
        <taxon>Pseudonocardiales</taxon>
        <taxon>Pseudonocardiaceae</taxon>
        <taxon>Saccharothrix</taxon>
    </lineage>
</organism>
<proteinExistence type="predicted"/>
<evidence type="ECO:0000313" key="1">
    <source>
        <dbReference type="EMBL" id="RKT67664.1"/>
    </source>
</evidence>
<dbReference type="Gene3D" id="3.10.450.50">
    <property type="match status" value="1"/>
</dbReference>
<keyword evidence="2" id="KW-1185">Reference proteome</keyword>
<name>A0A495X3B8_9PSEU</name>
<keyword evidence="1" id="KW-0413">Isomerase</keyword>
<dbReference type="PANTHER" id="PTHR38436:SF1">
    <property type="entry name" value="ESTER CYCLASE"/>
    <property type="match status" value="1"/>
</dbReference>
<accession>A0A495X3B8</accession>
<reference evidence="1 2" key="1">
    <citation type="submission" date="2018-10" db="EMBL/GenBank/DDBJ databases">
        <title>Sequencing the genomes of 1000 actinobacteria strains.</title>
        <authorList>
            <person name="Klenk H.-P."/>
        </authorList>
    </citation>
    <scope>NUCLEOTIDE SEQUENCE [LARGE SCALE GENOMIC DNA]</scope>
    <source>
        <strain evidence="1 2">DSM 43911</strain>
    </source>
</reference>
<protein>
    <submittedName>
        <fullName evidence="1">Steroid delta-isomerase-like uncharacterized protein</fullName>
    </submittedName>
</protein>
<dbReference type="AlphaFoldDB" id="A0A495X3B8"/>
<sequence>MSTREELLRLDDEGTGAWNRHDVDGFLATLAEDFEWVDDAEPAPIHSREEARRAMEAWFTAFPDMHIDVQNRIVGEDAVAGEVRFTGTNSGPLALGGTTIPATGRRVDAAGTYFVRTRDGKVSEFHTHPDTFGMMMQLGLAGAAG</sequence>